<evidence type="ECO:0000313" key="2">
    <source>
        <dbReference type="EMBL" id="PIU36288.1"/>
    </source>
</evidence>
<proteinExistence type="predicted"/>
<dbReference type="InterPro" id="IPR052106">
    <property type="entry name" value="PINc/VapC_TA"/>
</dbReference>
<dbReference type="InterPro" id="IPR029060">
    <property type="entry name" value="PIN-like_dom_sf"/>
</dbReference>
<evidence type="ECO:0000313" key="3">
    <source>
        <dbReference type="Proteomes" id="UP000229502"/>
    </source>
</evidence>
<evidence type="ECO:0000259" key="1">
    <source>
        <dbReference type="Pfam" id="PF01850"/>
    </source>
</evidence>
<protein>
    <recommendedName>
        <fullName evidence="1">PIN domain-containing protein</fullName>
    </recommendedName>
</protein>
<dbReference type="Proteomes" id="UP000229502">
    <property type="component" value="Unassembled WGS sequence"/>
</dbReference>
<gene>
    <name evidence="2" type="ORF">COT03_00375</name>
</gene>
<dbReference type="Pfam" id="PF01850">
    <property type="entry name" value="PIN"/>
    <property type="match status" value="1"/>
</dbReference>
<reference evidence="3" key="1">
    <citation type="submission" date="2017-09" db="EMBL/GenBank/DDBJ databases">
        <title>Depth-based differentiation of microbial function through sediment-hosted aquifers and enrichment of novel symbionts in the deep terrestrial subsurface.</title>
        <authorList>
            <person name="Probst A.J."/>
            <person name="Ladd B."/>
            <person name="Jarett J.K."/>
            <person name="Geller-Mcgrath D.E."/>
            <person name="Sieber C.M.K."/>
            <person name="Emerson J.B."/>
            <person name="Anantharaman K."/>
            <person name="Thomas B.C."/>
            <person name="Malmstrom R."/>
            <person name="Stieglmeier M."/>
            <person name="Klingl A."/>
            <person name="Woyke T."/>
            <person name="Ryan C.M."/>
            <person name="Banfield J.F."/>
        </authorList>
    </citation>
    <scope>NUCLEOTIDE SEQUENCE [LARGE SCALE GENOMIC DNA]</scope>
</reference>
<dbReference type="Gene3D" id="3.40.50.1010">
    <property type="entry name" value="5'-nuclease"/>
    <property type="match status" value="1"/>
</dbReference>
<sequence>MASNITDPWVDTDVIIRLLTSDDLKKQKASSSLFEKAEKRKLILTAPATVIADCVYVLSSPRLYNLPKSKIRDLLTTLIRIPNFKVENKQGVLNALDLYASTNLDFGDAYLIATALQSKDKTIYSYDHDFDRMADIKRVEP</sequence>
<feature type="domain" description="PIN" evidence="1">
    <location>
        <begin position="10"/>
        <end position="135"/>
    </location>
</feature>
<dbReference type="PANTHER" id="PTHR38826">
    <property type="entry name" value="RIBONUCLEASE VAPC13"/>
    <property type="match status" value="1"/>
</dbReference>
<dbReference type="SUPFAM" id="SSF88723">
    <property type="entry name" value="PIN domain-like"/>
    <property type="match status" value="1"/>
</dbReference>
<dbReference type="PANTHER" id="PTHR38826:SF5">
    <property type="entry name" value="RIBONUCLEASE VAPC13"/>
    <property type="match status" value="1"/>
</dbReference>
<dbReference type="EMBL" id="PEWZ01000023">
    <property type="protein sequence ID" value="PIU36288.1"/>
    <property type="molecule type" value="Genomic_DNA"/>
</dbReference>
<comment type="caution">
    <text evidence="2">The sequence shown here is derived from an EMBL/GenBank/DDBJ whole genome shotgun (WGS) entry which is preliminary data.</text>
</comment>
<accession>A0A2M6YS02</accession>
<name>A0A2M6YS02_9BACT</name>
<dbReference type="AlphaFoldDB" id="A0A2M6YS02"/>
<organism evidence="2 3">
    <name type="scientific">Candidatus Shapirobacteria bacterium CG07_land_8_20_14_0_80_39_18</name>
    <dbReference type="NCBI Taxonomy" id="1974882"/>
    <lineage>
        <taxon>Bacteria</taxon>
        <taxon>Candidatus Shapironibacteriota</taxon>
    </lineage>
</organism>
<dbReference type="InterPro" id="IPR002716">
    <property type="entry name" value="PIN_dom"/>
</dbReference>